<evidence type="ECO:0000256" key="5">
    <source>
        <dbReference type="SAM" id="Phobius"/>
    </source>
</evidence>
<evidence type="ECO:0000313" key="7">
    <source>
        <dbReference type="EMBL" id="APG27125.1"/>
    </source>
</evidence>
<feature type="transmembrane region" description="Helical" evidence="5">
    <location>
        <begin position="39"/>
        <end position="62"/>
    </location>
</feature>
<evidence type="ECO:0000259" key="6">
    <source>
        <dbReference type="Pfam" id="PF06305"/>
    </source>
</evidence>
<accession>A0A1L3GML0</accession>
<reference evidence="7 8" key="1">
    <citation type="journal article" date="2017" name="Genome Announc.">
        <title>Complete Genome Sequences of Two Acetylene-Fermenting Pelobacter acetylenicus Strains.</title>
        <authorList>
            <person name="Sutton J.M."/>
            <person name="Baesman S.M."/>
            <person name="Fierst J.L."/>
            <person name="Poret-Peterson A.T."/>
            <person name="Oremland R.S."/>
            <person name="Dunlap D.S."/>
            <person name="Akob D.M."/>
        </authorList>
    </citation>
    <scope>NUCLEOTIDE SEQUENCE [LARGE SCALE GENOMIC DNA]</scope>
    <source>
        <strain evidence="7 8">SFB93</strain>
    </source>
</reference>
<dbReference type="InterPro" id="IPR010445">
    <property type="entry name" value="LapA_dom"/>
</dbReference>
<feature type="domain" description="Lipopolysaccharide assembly protein A" evidence="6">
    <location>
        <begin position="22"/>
        <end position="70"/>
    </location>
</feature>
<dbReference type="RefSeq" id="WP_072283087.1">
    <property type="nucleotide sequence ID" value="NZ_CP015519.1"/>
</dbReference>
<evidence type="ECO:0000256" key="3">
    <source>
        <dbReference type="ARBA" id="ARBA00022989"/>
    </source>
</evidence>
<dbReference type="GO" id="GO:0005886">
    <property type="term" value="C:plasma membrane"/>
    <property type="evidence" value="ECO:0007669"/>
    <property type="project" value="InterPro"/>
</dbReference>
<evidence type="ECO:0000256" key="1">
    <source>
        <dbReference type="ARBA" id="ARBA00022475"/>
    </source>
</evidence>
<keyword evidence="3 5" id="KW-1133">Transmembrane helix</keyword>
<gene>
    <name evidence="7" type="ORF">A7E78_04315</name>
</gene>
<keyword evidence="2 5" id="KW-0812">Transmembrane</keyword>
<evidence type="ECO:0000256" key="2">
    <source>
        <dbReference type="ARBA" id="ARBA00022692"/>
    </source>
</evidence>
<dbReference type="KEGG" id="pef:A7E78_04315"/>
<keyword evidence="4 5" id="KW-0472">Membrane</keyword>
<evidence type="ECO:0000313" key="8">
    <source>
        <dbReference type="Proteomes" id="UP000182517"/>
    </source>
</evidence>
<sequence>MHRIKFAVLLLISLGVVLVVIQNTAPVQARFLWMTAEIPAIVLLFLTAVGGFIVGLLAAILVKRGQYSRSKSDKSKTPSAD</sequence>
<protein>
    <recommendedName>
        <fullName evidence="6">Lipopolysaccharide assembly protein A domain-containing protein</fullName>
    </recommendedName>
</protein>
<evidence type="ECO:0000256" key="4">
    <source>
        <dbReference type="ARBA" id="ARBA00023136"/>
    </source>
</evidence>
<dbReference type="AlphaFoldDB" id="A0A1L3GML0"/>
<dbReference type="Proteomes" id="UP000182517">
    <property type="component" value="Chromosome"/>
</dbReference>
<organism evidence="7 8">
    <name type="scientific">Syntrophotalea acetylenivorans</name>
    <dbReference type="NCBI Taxonomy" id="1842532"/>
    <lineage>
        <taxon>Bacteria</taxon>
        <taxon>Pseudomonadati</taxon>
        <taxon>Thermodesulfobacteriota</taxon>
        <taxon>Desulfuromonadia</taxon>
        <taxon>Desulfuromonadales</taxon>
        <taxon>Syntrophotaleaceae</taxon>
        <taxon>Syntrophotalea</taxon>
    </lineage>
</organism>
<keyword evidence="1" id="KW-1003">Cell membrane</keyword>
<proteinExistence type="predicted"/>
<dbReference type="Pfam" id="PF06305">
    <property type="entry name" value="LapA_dom"/>
    <property type="match status" value="1"/>
</dbReference>
<dbReference type="EMBL" id="CP015519">
    <property type="protein sequence ID" value="APG27125.1"/>
    <property type="molecule type" value="Genomic_DNA"/>
</dbReference>
<name>A0A1L3GML0_9BACT</name>
<keyword evidence="8" id="KW-1185">Reference proteome</keyword>